<dbReference type="PANTHER" id="PTHR10030:SF37">
    <property type="entry name" value="ALPHA-L-FUCOSIDASE-RELATED"/>
    <property type="match status" value="1"/>
</dbReference>
<dbReference type="EMBL" id="CP037933">
    <property type="protein sequence ID" value="QBN20134.1"/>
    <property type="molecule type" value="Genomic_DNA"/>
</dbReference>
<dbReference type="InterPro" id="IPR017853">
    <property type="entry name" value="GH"/>
</dbReference>
<dbReference type="Proteomes" id="UP000291124">
    <property type="component" value="Chromosome"/>
</dbReference>
<name>A0A4P6YGR6_9FLAO</name>
<dbReference type="KEGG" id="fnk:E1750_15450"/>
<evidence type="ECO:0000259" key="9">
    <source>
        <dbReference type="Pfam" id="PF01120"/>
    </source>
</evidence>
<dbReference type="InterPro" id="IPR000933">
    <property type="entry name" value="Glyco_hydro_29"/>
</dbReference>
<dbReference type="EC" id="3.2.1.51" evidence="3"/>
<comment type="similarity">
    <text evidence="2">Belongs to the glycosyl hydrolase 29 family.</text>
</comment>
<keyword evidence="11" id="KW-1185">Reference proteome</keyword>
<keyword evidence="6" id="KW-0326">Glycosidase</keyword>
<evidence type="ECO:0000256" key="3">
    <source>
        <dbReference type="ARBA" id="ARBA00012662"/>
    </source>
</evidence>
<keyword evidence="4 8" id="KW-0732">Signal</keyword>
<evidence type="ECO:0000256" key="6">
    <source>
        <dbReference type="ARBA" id="ARBA00023295"/>
    </source>
</evidence>
<sequence length="451" mass="52867">MKKLLLTIAIFLLFLGNAQAQLPKETPEQKTERMKWWTEARFGMFCHWGLYAMPARHEWVRSNEKITDEDYQKYFELYNPDLFQPKEWARMAKEAGMKYFVITAKHHEGFCNWDSKFTDYKITNTPFKRDALKEVADAMRAEGIKVGFYYSLIDWHHPDFTLDQFHPLKPKDNKVKMDSINKTRDMNKYRAYMKNQVTELLTNYGEISLMWFDFSYAEKGNKEWDSENLLKLVRKLQPKIMVNNRLDLNKVEGGWDFVTPEQYMPAKWPEVDGKKVPWESCQTFSGSWGYYRDEKNWKSPSQLISMLIENVSKGGNLLLNVGPTARGYLDYRSESALKSMGEWMKYNSPSIYGCTQAPEEFKLPANCLYTYNPKTRRLYLHLINYPTGKIALADMKDKVKYAQFLHDNSEIKFIAKSSHQPDSEKVEGELVLALPVNKPNVEIAVVELILK</sequence>
<organism evidence="10 11">
    <name type="scientific">Flavobacterium nackdongense</name>
    <dbReference type="NCBI Taxonomy" id="2547394"/>
    <lineage>
        <taxon>Bacteria</taxon>
        <taxon>Pseudomonadati</taxon>
        <taxon>Bacteroidota</taxon>
        <taxon>Flavobacteriia</taxon>
        <taxon>Flavobacteriales</taxon>
        <taxon>Flavobacteriaceae</taxon>
        <taxon>Flavobacterium</taxon>
    </lineage>
</organism>
<feature type="domain" description="Glycoside hydrolase family 29 N-terminal" evidence="9">
    <location>
        <begin position="23"/>
        <end position="348"/>
    </location>
</feature>
<proteinExistence type="inferred from homology"/>
<dbReference type="PRINTS" id="PR00741">
    <property type="entry name" value="GLHYDRLASE29"/>
</dbReference>
<dbReference type="RefSeq" id="WP_133277636.1">
    <property type="nucleotide sequence ID" value="NZ_CP037933.1"/>
</dbReference>
<feature type="signal peptide" evidence="8">
    <location>
        <begin position="1"/>
        <end position="20"/>
    </location>
</feature>
<dbReference type="GO" id="GO:0005764">
    <property type="term" value="C:lysosome"/>
    <property type="evidence" value="ECO:0007669"/>
    <property type="project" value="TreeGrafter"/>
</dbReference>
<evidence type="ECO:0000313" key="10">
    <source>
        <dbReference type="EMBL" id="QBN20134.1"/>
    </source>
</evidence>
<protein>
    <recommendedName>
        <fullName evidence="3">alpha-L-fucosidase</fullName>
        <ecNumber evidence="3">3.2.1.51</ecNumber>
    </recommendedName>
</protein>
<dbReference type="AlphaFoldDB" id="A0A4P6YGR6"/>
<dbReference type="GO" id="GO:0004560">
    <property type="term" value="F:alpha-L-fucosidase activity"/>
    <property type="evidence" value="ECO:0007669"/>
    <property type="project" value="InterPro"/>
</dbReference>
<comment type="function">
    <text evidence="1">Alpha-L-fucosidase is responsible for hydrolyzing the alpha-1,6-linked fucose joined to the reducing-end N-acetylglucosamine of the carbohydrate moieties of glycoproteins.</text>
</comment>
<evidence type="ECO:0000256" key="8">
    <source>
        <dbReference type="SAM" id="SignalP"/>
    </source>
</evidence>
<dbReference type="SUPFAM" id="SSF51445">
    <property type="entry name" value="(Trans)glycosidases"/>
    <property type="match status" value="1"/>
</dbReference>
<evidence type="ECO:0000313" key="11">
    <source>
        <dbReference type="Proteomes" id="UP000291124"/>
    </source>
</evidence>
<keyword evidence="5" id="KW-0378">Hydrolase</keyword>
<evidence type="ECO:0000256" key="2">
    <source>
        <dbReference type="ARBA" id="ARBA00007951"/>
    </source>
</evidence>
<feature type="site" description="May be important for catalysis" evidence="7">
    <location>
        <position position="281"/>
    </location>
</feature>
<dbReference type="GO" id="GO:0006004">
    <property type="term" value="P:fucose metabolic process"/>
    <property type="evidence" value="ECO:0007669"/>
    <property type="project" value="InterPro"/>
</dbReference>
<dbReference type="SMART" id="SM00812">
    <property type="entry name" value="Alpha_L_fucos"/>
    <property type="match status" value="1"/>
</dbReference>
<evidence type="ECO:0000256" key="4">
    <source>
        <dbReference type="ARBA" id="ARBA00022729"/>
    </source>
</evidence>
<dbReference type="InterPro" id="IPR016286">
    <property type="entry name" value="FUC_metazoa-typ"/>
</dbReference>
<gene>
    <name evidence="10" type="ORF">E1750_15450</name>
</gene>
<evidence type="ECO:0000256" key="7">
    <source>
        <dbReference type="PIRSR" id="PIRSR001092-1"/>
    </source>
</evidence>
<dbReference type="GO" id="GO:0016139">
    <property type="term" value="P:glycoside catabolic process"/>
    <property type="evidence" value="ECO:0007669"/>
    <property type="project" value="TreeGrafter"/>
</dbReference>
<dbReference type="PIRSF" id="PIRSF001092">
    <property type="entry name" value="Alpha-L-fucosidase"/>
    <property type="match status" value="1"/>
</dbReference>
<dbReference type="OrthoDB" id="1095333at2"/>
<dbReference type="Gene3D" id="3.20.20.80">
    <property type="entry name" value="Glycosidases"/>
    <property type="match status" value="1"/>
</dbReference>
<dbReference type="InterPro" id="IPR057739">
    <property type="entry name" value="Glyco_hydro_29_N"/>
</dbReference>
<feature type="chain" id="PRO_5020485231" description="alpha-L-fucosidase" evidence="8">
    <location>
        <begin position="21"/>
        <end position="451"/>
    </location>
</feature>
<evidence type="ECO:0000256" key="1">
    <source>
        <dbReference type="ARBA" id="ARBA00004071"/>
    </source>
</evidence>
<evidence type="ECO:0000256" key="5">
    <source>
        <dbReference type="ARBA" id="ARBA00022801"/>
    </source>
</evidence>
<dbReference type="PANTHER" id="PTHR10030">
    <property type="entry name" value="ALPHA-L-FUCOSIDASE"/>
    <property type="match status" value="1"/>
</dbReference>
<dbReference type="Pfam" id="PF01120">
    <property type="entry name" value="Alpha_L_fucos"/>
    <property type="match status" value="1"/>
</dbReference>
<accession>A0A4P6YGR6</accession>
<reference evidence="11" key="1">
    <citation type="submission" date="2019-03" db="EMBL/GenBank/DDBJ databases">
        <title>Flavobacterium sp.</title>
        <authorList>
            <person name="Kim H."/>
        </authorList>
    </citation>
    <scope>NUCLEOTIDE SEQUENCE [LARGE SCALE GENOMIC DNA]</scope>
    <source>
        <strain evidence="11">GS13</strain>
    </source>
</reference>